<protein>
    <recommendedName>
        <fullName evidence="4">F-box domain-containing protein</fullName>
    </recommendedName>
</protein>
<dbReference type="Proteomes" id="UP000224006">
    <property type="component" value="Chromosome XIII"/>
</dbReference>
<gene>
    <name evidence="2" type="ORF">BESB_030060</name>
</gene>
<feature type="compositionally biased region" description="Basic and acidic residues" evidence="1">
    <location>
        <begin position="621"/>
        <end position="631"/>
    </location>
</feature>
<comment type="caution">
    <text evidence="2">The sequence shown here is derived from an EMBL/GenBank/DDBJ whole genome shotgun (WGS) entry which is preliminary data.</text>
</comment>
<dbReference type="InterPro" id="IPR036047">
    <property type="entry name" value="F-box-like_dom_sf"/>
</dbReference>
<keyword evidence="3" id="KW-1185">Reference proteome</keyword>
<name>A0A2A9M6X5_BESBE</name>
<feature type="compositionally biased region" description="Low complexity" evidence="1">
    <location>
        <begin position="584"/>
        <end position="603"/>
    </location>
</feature>
<evidence type="ECO:0000256" key="1">
    <source>
        <dbReference type="SAM" id="MobiDB-lite"/>
    </source>
</evidence>
<dbReference type="EMBL" id="NWUJ01000016">
    <property type="protein sequence ID" value="PFH31132.1"/>
    <property type="molecule type" value="Genomic_DNA"/>
</dbReference>
<feature type="region of interest" description="Disordered" evidence="1">
    <location>
        <begin position="481"/>
        <end position="540"/>
    </location>
</feature>
<sequence>MNPPGDAAEEILAARCGVSQGFRGVAVCAPPAAATRETCTSAAPAQPDRKGFSRVFPKPWPLPNGADELGEACSLHALLSHAAQPAGGSQQDASRVRPSLTAARGGRSSCARSTCGSSEGKNNGCEARRERARVSPGLPERGRRDAEAPRSLSPTCDLLSSPVSSSSSYSCRPRASPSASASPASPSFPSSSSSSAFSAPASASALPPPRPSLTDALPDDLLCEVLLFLPFTEVGETVPLVSRRFCHLALLPFIWTFFYASAFSSPSPAPPLALRADGGGTKAPCRDSGPASPSGAAPPAAASLPPGLATAAAPCPAARSGGRARAVDSEESPEDDAVFAAARAAAEEICFVEMEAAMRLGRERAALLSLQRQAVLPAAAPAAAAPPRSPAETVSRAAAAWSLVPGGEERGGAREGVCACASSSASLSPPSRSSAGPLAHPPRAVAALLAQCHVQRLHRLYALRDKQVLLASQQRGAHSEAFSADLFPPQAPRGGAGVRSDAATASRRTAAEADGGARARRPGGSPGRGPSGASGGRPSSGFSLNDYLFFKDEDEGAATATHARETEAQRPEGATAPGGPPPGEAVVKAQPPGAAAPPVGAPEGPEDAPVAESPKGGAEASKNDGARRAGDNEDEEEASAATAAAAAANDGPDGGECSGARGVEQEAEEEADMDEDQFLDLLFGPSASSSGDDSEGSSPWAPVSSPDERASASPGFGCGARAEAGGGLLTPAQVAARRFAERPPSSLEEALGLWKGAWGAAEEVAGSGTDRGASGVAKKPVHVCHGRSCDIWSVPQFDLYLCRDSGQVHCCGLRCDRMVPSDSDLGFLVCPVSGLMVDPALVNVWTARERRSARPADGGSEDFAALFGELRARKEGDALRMRSAEVMNELMVATYATELQAAGGAGEEDDEMAGVGGMFGRFWTAGYLAENEGELLLRSKKRCKFT</sequence>
<feature type="compositionally biased region" description="Gly residues" evidence="1">
    <location>
        <begin position="524"/>
        <end position="535"/>
    </location>
</feature>
<feature type="compositionally biased region" description="Acidic residues" evidence="1">
    <location>
        <begin position="665"/>
        <end position="678"/>
    </location>
</feature>
<dbReference type="RefSeq" id="XP_029215141.1">
    <property type="nucleotide sequence ID" value="XM_029361674.1"/>
</dbReference>
<feature type="compositionally biased region" description="Low complexity" evidence="1">
    <location>
        <begin position="639"/>
        <end position="651"/>
    </location>
</feature>
<evidence type="ECO:0008006" key="4">
    <source>
        <dbReference type="Google" id="ProtNLM"/>
    </source>
</evidence>
<dbReference type="AlphaFoldDB" id="A0A2A9M6X5"/>
<dbReference type="KEGG" id="bbes:BESB_030060"/>
<dbReference type="VEuPathDB" id="ToxoDB:BESB_030060"/>
<feature type="compositionally biased region" description="Low complexity" evidence="1">
    <location>
        <begin position="288"/>
        <end position="324"/>
    </location>
</feature>
<proteinExistence type="predicted"/>
<dbReference type="GeneID" id="40308058"/>
<dbReference type="SUPFAM" id="SSF81383">
    <property type="entry name" value="F-box domain"/>
    <property type="match status" value="1"/>
</dbReference>
<feature type="region of interest" description="Disordered" evidence="1">
    <location>
        <begin position="274"/>
        <end position="333"/>
    </location>
</feature>
<evidence type="ECO:0000313" key="3">
    <source>
        <dbReference type="Proteomes" id="UP000224006"/>
    </source>
</evidence>
<dbReference type="OrthoDB" id="349100at2759"/>
<feature type="region of interest" description="Disordered" evidence="1">
    <location>
        <begin position="558"/>
        <end position="717"/>
    </location>
</feature>
<feature type="region of interest" description="Disordered" evidence="1">
    <location>
        <begin position="85"/>
        <end position="193"/>
    </location>
</feature>
<feature type="compositionally biased region" description="Low complexity" evidence="1">
    <location>
        <begin position="160"/>
        <end position="193"/>
    </location>
</feature>
<feature type="compositionally biased region" description="Polar residues" evidence="1">
    <location>
        <begin position="110"/>
        <end position="121"/>
    </location>
</feature>
<evidence type="ECO:0000313" key="2">
    <source>
        <dbReference type="EMBL" id="PFH31132.1"/>
    </source>
</evidence>
<organism evidence="2 3">
    <name type="scientific">Besnoitia besnoiti</name>
    <name type="common">Apicomplexan protozoan</name>
    <dbReference type="NCBI Taxonomy" id="94643"/>
    <lineage>
        <taxon>Eukaryota</taxon>
        <taxon>Sar</taxon>
        <taxon>Alveolata</taxon>
        <taxon>Apicomplexa</taxon>
        <taxon>Conoidasida</taxon>
        <taxon>Coccidia</taxon>
        <taxon>Eucoccidiorida</taxon>
        <taxon>Eimeriorina</taxon>
        <taxon>Sarcocystidae</taxon>
        <taxon>Besnoitia</taxon>
    </lineage>
</organism>
<accession>A0A2A9M6X5</accession>
<reference evidence="2 3" key="1">
    <citation type="submission" date="2017-09" db="EMBL/GenBank/DDBJ databases">
        <title>Genome sequencing of Besnoitia besnoiti strain Bb-Ger1.</title>
        <authorList>
            <person name="Schares G."/>
            <person name="Venepally P."/>
            <person name="Lorenzi H.A."/>
        </authorList>
    </citation>
    <scope>NUCLEOTIDE SEQUENCE [LARGE SCALE GENOMIC DNA]</scope>
    <source>
        <strain evidence="2 3">Bb-Ger1</strain>
    </source>
</reference>